<feature type="active site" description="Proton donor" evidence="6">
    <location>
        <position position="121"/>
    </location>
</feature>
<comment type="similarity">
    <text evidence="4 6">Belongs to the GART family.</text>
</comment>
<comment type="function">
    <text evidence="6">Catalyzes the transfer of a formyl group from 10-formyltetrahydrofolate to 5-phospho-ribosyl-glycinamide (GAR), producing 5-phospho-ribosyl-N-formylglycinamide (FGAR) and tetrahydrofolate.</text>
</comment>
<feature type="site" description="Raises pKa of active site His" evidence="6">
    <location>
        <position position="157"/>
    </location>
</feature>
<dbReference type="PANTHER" id="PTHR43369">
    <property type="entry name" value="PHOSPHORIBOSYLGLYCINAMIDE FORMYLTRANSFERASE"/>
    <property type="match status" value="1"/>
</dbReference>
<feature type="binding site" evidence="6">
    <location>
        <begin position="102"/>
        <end position="105"/>
    </location>
    <ligand>
        <name>(6R)-10-formyltetrahydrofolate</name>
        <dbReference type="ChEBI" id="CHEBI:195366"/>
    </ligand>
</feature>
<dbReference type="GO" id="GO:0016874">
    <property type="term" value="F:ligase activity"/>
    <property type="evidence" value="ECO:0007669"/>
    <property type="project" value="UniProtKB-KW"/>
</dbReference>
<name>A0A6P1T7C0_9GAMM</name>
<reference evidence="8 11" key="2">
    <citation type="submission" date="2020-08" db="EMBL/GenBank/DDBJ databases">
        <title>Genomic Encyclopedia of Type Strains, Phase IV (KMG-IV): sequencing the most valuable type-strain genomes for metagenomic binning, comparative biology and taxonomic classification.</title>
        <authorList>
            <person name="Goeker M."/>
        </authorList>
    </citation>
    <scope>NUCLEOTIDE SEQUENCE [LARGE SCALE GENOMIC DNA]</scope>
    <source>
        <strain evidence="8 11">DSM 11525</strain>
    </source>
</reference>
<evidence type="ECO:0000256" key="2">
    <source>
        <dbReference type="ARBA" id="ARBA00022679"/>
    </source>
</evidence>
<sequence length="224" mass="24276">MSTQSTSGPSSAKCRAVVLISGSGTNLQAFLDAAAREDCDYTVAAVISNKADAYGLTRAQNAGVATEVLSHRDFSDRDSFDQAMAKLIDTYQPDLIILAGFMRILTPDFVRHYSGRMLNIHPSLLPKYQGLHTHQRALDAGDSEHGATVHFVTEELDGGPPVLQAAVPIEAGDTAETLAQRVQVQEHEIYPLVATWFAQGRLKMAGDRAELDGELLPRSGKRLD</sequence>
<dbReference type="PROSITE" id="PS00373">
    <property type="entry name" value="GART"/>
    <property type="match status" value="1"/>
</dbReference>
<comment type="catalytic activity">
    <reaction evidence="5 6">
        <text>N(1)-(5-phospho-beta-D-ribosyl)glycinamide + (6R)-10-formyltetrahydrofolate = N(2)-formyl-N(1)-(5-phospho-beta-D-ribosyl)glycinamide + (6S)-5,6,7,8-tetrahydrofolate + H(+)</text>
        <dbReference type="Rhea" id="RHEA:15053"/>
        <dbReference type="ChEBI" id="CHEBI:15378"/>
        <dbReference type="ChEBI" id="CHEBI:57453"/>
        <dbReference type="ChEBI" id="CHEBI:143788"/>
        <dbReference type="ChEBI" id="CHEBI:147286"/>
        <dbReference type="ChEBI" id="CHEBI:195366"/>
        <dbReference type="EC" id="2.1.2.2"/>
    </reaction>
</comment>
<feature type="binding site" evidence="6">
    <location>
        <position position="77"/>
    </location>
    <ligand>
        <name>(6R)-10-formyltetrahydrofolate</name>
        <dbReference type="ChEBI" id="CHEBI:195366"/>
    </ligand>
</feature>
<dbReference type="GO" id="GO:0006189">
    <property type="term" value="P:'de novo' IMP biosynthetic process"/>
    <property type="evidence" value="ECO:0007669"/>
    <property type="project" value="UniProtKB-UniRule"/>
</dbReference>
<feature type="binding site" evidence="6">
    <location>
        <begin position="24"/>
        <end position="26"/>
    </location>
    <ligand>
        <name>N(1)-(5-phospho-beta-D-ribosyl)glycinamide</name>
        <dbReference type="ChEBI" id="CHEBI:143788"/>
    </ligand>
</feature>
<evidence type="ECO:0000313" key="10">
    <source>
        <dbReference type="Proteomes" id="UP000464675"/>
    </source>
</evidence>
<dbReference type="GO" id="GO:0004644">
    <property type="term" value="F:phosphoribosylglycinamide formyltransferase activity"/>
    <property type="evidence" value="ECO:0007669"/>
    <property type="project" value="UniProtKB-UniRule"/>
</dbReference>
<evidence type="ECO:0000256" key="1">
    <source>
        <dbReference type="ARBA" id="ARBA00005054"/>
    </source>
</evidence>
<dbReference type="InterPro" id="IPR001555">
    <property type="entry name" value="GART_AS"/>
</dbReference>
<dbReference type="HAMAP" id="MF_01930">
    <property type="entry name" value="PurN"/>
    <property type="match status" value="1"/>
</dbReference>
<dbReference type="EMBL" id="CP047491">
    <property type="protein sequence ID" value="QHQ38658.1"/>
    <property type="molecule type" value="Genomic_DNA"/>
</dbReference>
<proteinExistence type="inferred from homology"/>
<feature type="domain" description="Formyl transferase N-terminal" evidence="7">
    <location>
        <begin position="15"/>
        <end position="193"/>
    </location>
</feature>
<dbReference type="Gene3D" id="3.40.50.170">
    <property type="entry name" value="Formyl transferase, N-terminal domain"/>
    <property type="match status" value="1"/>
</dbReference>
<dbReference type="InterPro" id="IPR036477">
    <property type="entry name" value="Formyl_transf_N_sf"/>
</dbReference>
<evidence type="ECO:0000313" key="11">
    <source>
        <dbReference type="Proteomes" id="UP000563601"/>
    </source>
</evidence>
<dbReference type="Proteomes" id="UP000464675">
    <property type="component" value="Chromosome"/>
</dbReference>
<dbReference type="Proteomes" id="UP000563601">
    <property type="component" value="Unassembled WGS sequence"/>
</dbReference>
<keyword evidence="3 6" id="KW-0658">Purine biosynthesis</keyword>
<evidence type="ECO:0000256" key="3">
    <source>
        <dbReference type="ARBA" id="ARBA00022755"/>
    </source>
</evidence>
<keyword evidence="10" id="KW-1185">Reference proteome</keyword>
<gene>
    <name evidence="6 9" type="primary">purN</name>
    <name evidence="9" type="ORF">GTQ55_06415</name>
    <name evidence="8" type="ORF">HNQ53_003383</name>
</gene>
<dbReference type="OrthoDB" id="9806170at2"/>
<dbReference type="GO" id="GO:0005829">
    <property type="term" value="C:cytosol"/>
    <property type="evidence" value="ECO:0007669"/>
    <property type="project" value="TreeGrafter"/>
</dbReference>
<evidence type="ECO:0000256" key="6">
    <source>
        <dbReference type="HAMAP-Rule" id="MF_01930"/>
    </source>
</evidence>
<evidence type="ECO:0000313" key="9">
    <source>
        <dbReference type="EMBL" id="QHQ38658.1"/>
    </source>
</evidence>
<dbReference type="Pfam" id="PF00551">
    <property type="entry name" value="Formyl_trans_N"/>
    <property type="match status" value="1"/>
</dbReference>
<evidence type="ECO:0000256" key="4">
    <source>
        <dbReference type="ARBA" id="ARBA00038440"/>
    </source>
</evidence>
<dbReference type="EC" id="2.1.2.2" evidence="6"/>
<reference evidence="9 10" key="1">
    <citation type="submission" date="2020-01" db="EMBL/GenBank/DDBJ databases">
        <title>The possibility of degradation of plastic by Microbulbifer hydrolyticus IRE-31.</title>
        <authorList>
            <person name="Liu L."/>
        </authorList>
    </citation>
    <scope>NUCLEOTIDE SEQUENCE [LARGE SCALE GENOMIC DNA]</scope>
    <source>
        <strain evidence="9 10">IRE-31</strain>
    </source>
</reference>
<evidence type="ECO:0000313" key="8">
    <source>
        <dbReference type="EMBL" id="MBB5213136.1"/>
    </source>
</evidence>
<organism evidence="8 11">
    <name type="scientific">Microbulbifer hydrolyticus</name>
    <dbReference type="NCBI Taxonomy" id="48074"/>
    <lineage>
        <taxon>Bacteria</taxon>
        <taxon>Pseudomonadati</taxon>
        <taxon>Pseudomonadota</taxon>
        <taxon>Gammaproteobacteria</taxon>
        <taxon>Cellvibrionales</taxon>
        <taxon>Microbulbiferaceae</taxon>
        <taxon>Microbulbifer</taxon>
    </lineage>
</organism>
<evidence type="ECO:0000259" key="7">
    <source>
        <dbReference type="Pfam" id="PF00551"/>
    </source>
</evidence>
<dbReference type="NCBIfam" id="TIGR00639">
    <property type="entry name" value="PurN"/>
    <property type="match status" value="1"/>
</dbReference>
<keyword evidence="2 6" id="KW-0808">Transferase</keyword>
<dbReference type="InterPro" id="IPR004607">
    <property type="entry name" value="GART"/>
</dbReference>
<dbReference type="SUPFAM" id="SSF53328">
    <property type="entry name" value="Formyltransferase"/>
    <property type="match status" value="1"/>
</dbReference>
<feature type="binding site" evidence="6">
    <location>
        <position position="119"/>
    </location>
    <ligand>
        <name>(6R)-10-formyltetrahydrofolate</name>
        <dbReference type="ChEBI" id="CHEBI:195366"/>
    </ligand>
</feature>
<accession>A0A6P1T7C0</accession>
<protein>
    <recommendedName>
        <fullName evidence="6">Phosphoribosylglycinamide formyltransferase</fullName>
        <ecNumber evidence="6">2.1.2.2</ecNumber>
    </recommendedName>
    <alternativeName>
        <fullName evidence="6">5'-phosphoribosylglycinamide transformylase</fullName>
    </alternativeName>
    <alternativeName>
        <fullName evidence="6">GAR transformylase</fullName>
        <shortName evidence="6">GART</shortName>
    </alternativeName>
</protein>
<evidence type="ECO:0000256" key="5">
    <source>
        <dbReference type="ARBA" id="ARBA00047664"/>
    </source>
</evidence>
<dbReference type="AlphaFoldDB" id="A0A6P1T7C0"/>
<dbReference type="EMBL" id="JACHHR010000006">
    <property type="protein sequence ID" value="MBB5213136.1"/>
    <property type="molecule type" value="Genomic_DNA"/>
</dbReference>
<dbReference type="CDD" id="cd08645">
    <property type="entry name" value="FMT_core_GART"/>
    <property type="match status" value="1"/>
</dbReference>
<keyword evidence="9" id="KW-0436">Ligase</keyword>
<dbReference type="InterPro" id="IPR002376">
    <property type="entry name" value="Formyl_transf_N"/>
</dbReference>
<comment type="pathway">
    <text evidence="1 6">Purine metabolism; IMP biosynthesis via de novo pathway; N(2)-formyl-N(1)-(5-phospho-D-ribosyl)glycinamide from N(1)-(5-phospho-D-ribosyl)glycinamide (10-formyl THF route): step 1/1.</text>
</comment>
<dbReference type="PANTHER" id="PTHR43369:SF2">
    <property type="entry name" value="PHOSPHORIBOSYLGLYCINAMIDE FORMYLTRANSFERASE"/>
    <property type="match status" value="1"/>
</dbReference>
<dbReference type="RefSeq" id="WP_161857988.1">
    <property type="nucleotide sequence ID" value="NZ_CP047491.1"/>
</dbReference>